<organism evidence="1 2">
    <name type="scientific">Sporosarcina pasteurii</name>
    <name type="common">Bacillus pasteurii</name>
    <dbReference type="NCBI Taxonomy" id="1474"/>
    <lineage>
        <taxon>Bacteria</taxon>
        <taxon>Bacillati</taxon>
        <taxon>Bacillota</taxon>
        <taxon>Bacilli</taxon>
        <taxon>Bacillales</taxon>
        <taxon>Caryophanaceae</taxon>
        <taxon>Sporosarcina</taxon>
    </lineage>
</organism>
<dbReference type="OrthoDB" id="9780310at2"/>
<accession>A0A380CB41</accession>
<name>A0A380CB41_SPOPA</name>
<sequence length="287" mass="33317">MIQIGLTGWGDHPDLANPNSTARDKLLDYTAHFPIVELDSTFYAIQPERNIQRWIRETPDDFQFIVKAYQGITGHHRGELPFESEEEMYRLFIQSIKPLQEAGKLAMVLVQFPPWFDCVKEHVDEIRSICKKLKGFDIAIEFRHQSWYSTPFKMKTIAFLRELNVIHSVCDEPQAGEGSIPLVPVSTRADKVLFRLHGRNIYGWRNTSGDDKSWRTVRNLYEYDAKELKEFEAVTQKLAAETEEVFVIFNNNSGKHAAQNAKQFQRQLNITYDNLASQQLSLFEGDW</sequence>
<gene>
    <name evidence="1" type="primary">yecE</name>
    <name evidence="1" type="ORF">NCTC4822_02575</name>
</gene>
<dbReference type="EMBL" id="UGYZ01000002">
    <property type="protein sequence ID" value="SUJ15254.1"/>
    <property type="molecule type" value="Genomic_DNA"/>
</dbReference>
<dbReference type="Pfam" id="PF01904">
    <property type="entry name" value="DUF72"/>
    <property type="match status" value="1"/>
</dbReference>
<dbReference type="InterPro" id="IPR036520">
    <property type="entry name" value="UPF0759_sf"/>
</dbReference>
<proteinExistence type="predicted"/>
<dbReference type="RefSeq" id="WP_115362722.1">
    <property type="nucleotide sequence ID" value="NZ_CP038012.1"/>
</dbReference>
<dbReference type="PANTHER" id="PTHR30348">
    <property type="entry name" value="UNCHARACTERIZED PROTEIN YECE"/>
    <property type="match status" value="1"/>
</dbReference>
<evidence type="ECO:0000313" key="1">
    <source>
        <dbReference type="EMBL" id="SUJ15254.1"/>
    </source>
</evidence>
<reference evidence="1 2" key="1">
    <citation type="submission" date="2018-06" db="EMBL/GenBank/DDBJ databases">
        <authorList>
            <consortium name="Pathogen Informatics"/>
            <person name="Doyle S."/>
        </authorList>
    </citation>
    <scope>NUCLEOTIDE SEQUENCE [LARGE SCALE GENOMIC DNA]</scope>
    <source>
        <strain evidence="2">ATCC 11859 / DSM 33 / NCIB 8841 / NCTC 4822</strain>
    </source>
</reference>
<dbReference type="SUPFAM" id="SSF117396">
    <property type="entry name" value="TM1631-like"/>
    <property type="match status" value="1"/>
</dbReference>
<dbReference type="InterPro" id="IPR002763">
    <property type="entry name" value="DUF72"/>
</dbReference>
<dbReference type="Gene3D" id="3.20.20.410">
    <property type="entry name" value="Protein of unknown function UPF0759"/>
    <property type="match status" value="1"/>
</dbReference>
<protein>
    <submittedName>
        <fullName evidence="1">Protein of uncharacterized function DUF72</fullName>
    </submittedName>
</protein>
<dbReference type="Proteomes" id="UP000254519">
    <property type="component" value="Unassembled WGS sequence"/>
</dbReference>
<keyword evidence="2" id="KW-1185">Reference proteome</keyword>
<evidence type="ECO:0000313" key="2">
    <source>
        <dbReference type="Proteomes" id="UP000254519"/>
    </source>
</evidence>
<dbReference type="PANTHER" id="PTHR30348:SF13">
    <property type="entry name" value="UPF0759 PROTEIN YUNF"/>
    <property type="match status" value="1"/>
</dbReference>
<dbReference type="AlphaFoldDB" id="A0A380CB41"/>